<name>A0AAW0KMV8_QUESU</name>
<evidence type="ECO:0000256" key="4">
    <source>
        <dbReference type="ARBA" id="ARBA00022801"/>
    </source>
</evidence>
<dbReference type="InterPro" id="IPR001944">
    <property type="entry name" value="Glycoside_Hdrlase_35"/>
</dbReference>
<keyword evidence="4" id="KW-0378">Hydrolase</keyword>
<keyword evidence="5" id="KW-0326">Glycosidase</keyword>
<dbReference type="Gene3D" id="3.20.20.80">
    <property type="entry name" value="Glycosidases"/>
    <property type="match status" value="1"/>
</dbReference>
<dbReference type="EC" id="3.2.1.23" evidence="3"/>
<proteinExistence type="inferred from homology"/>
<evidence type="ECO:0000313" key="7">
    <source>
        <dbReference type="EMBL" id="KAK7840132.1"/>
    </source>
</evidence>
<evidence type="ECO:0000256" key="1">
    <source>
        <dbReference type="ARBA" id="ARBA00001412"/>
    </source>
</evidence>
<protein>
    <recommendedName>
        <fullName evidence="3">beta-galactosidase</fullName>
        <ecNumber evidence="3">3.2.1.23</ecNumber>
    </recommendedName>
</protein>
<dbReference type="Proteomes" id="UP000237347">
    <property type="component" value="Unassembled WGS sequence"/>
</dbReference>
<keyword evidence="8" id="KW-1185">Reference proteome</keyword>
<dbReference type="InterPro" id="IPR031330">
    <property type="entry name" value="Gly_Hdrlase_35_cat"/>
</dbReference>
<sequence>MQRFVKKIVELMREEMLFSWQGGPIIMLQIENEYGDVESSYGQRGKEYVKWASQMALDLGTGVPWVMCKQPDAPDNIINACNGFYCDGFKPNSYNKPVLWTENWDGWYGDAFLFLGDFRA</sequence>
<evidence type="ECO:0000256" key="5">
    <source>
        <dbReference type="ARBA" id="ARBA00023295"/>
    </source>
</evidence>
<dbReference type="AlphaFoldDB" id="A0AAW0KMV8"/>
<organism evidence="7 8">
    <name type="scientific">Quercus suber</name>
    <name type="common">Cork oak</name>
    <dbReference type="NCBI Taxonomy" id="58331"/>
    <lineage>
        <taxon>Eukaryota</taxon>
        <taxon>Viridiplantae</taxon>
        <taxon>Streptophyta</taxon>
        <taxon>Embryophyta</taxon>
        <taxon>Tracheophyta</taxon>
        <taxon>Spermatophyta</taxon>
        <taxon>Magnoliopsida</taxon>
        <taxon>eudicotyledons</taxon>
        <taxon>Gunneridae</taxon>
        <taxon>Pentapetalae</taxon>
        <taxon>rosids</taxon>
        <taxon>fabids</taxon>
        <taxon>Fagales</taxon>
        <taxon>Fagaceae</taxon>
        <taxon>Quercus</taxon>
    </lineage>
</organism>
<comment type="caution">
    <text evidence="7">The sequence shown here is derived from an EMBL/GenBank/DDBJ whole genome shotgun (WGS) entry which is preliminary data.</text>
</comment>
<comment type="similarity">
    <text evidence="2">Belongs to the glycosyl hydrolase 35 family.</text>
</comment>
<accession>A0AAW0KMV8</accession>
<dbReference type="InterPro" id="IPR017853">
    <property type="entry name" value="GH"/>
</dbReference>
<dbReference type="GO" id="GO:0005975">
    <property type="term" value="P:carbohydrate metabolic process"/>
    <property type="evidence" value="ECO:0007669"/>
    <property type="project" value="InterPro"/>
</dbReference>
<dbReference type="SUPFAM" id="SSF51445">
    <property type="entry name" value="(Trans)glycosidases"/>
    <property type="match status" value="1"/>
</dbReference>
<dbReference type="PRINTS" id="PR00742">
    <property type="entry name" value="GLHYDRLASE35"/>
</dbReference>
<gene>
    <name evidence="7" type="primary">BGAL9_1</name>
    <name evidence="7" type="ORF">CFP56_016999</name>
</gene>
<evidence type="ECO:0000256" key="3">
    <source>
        <dbReference type="ARBA" id="ARBA00012756"/>
    </source>
</evidence>
<reference evidence="7 8" key="1">
    <citation type="journal article" date="2018" name="Sci. Data">
        <title>The draft genome sequence of cork oak.</title>
        <authorList>
            <person name="Ramos A.M."/>
            <person name="Usie A."/>
            <person name="Barbosa P."/>
            <person name="Barros P.M."/>
            <person name="Capote T."/>
            <person name="Chaves I."/>
            <person name="Simoes F."/>
            <person name="Abreu I."/>
            <person name="Carrasquinho I."/>
            <person name="Faro C."/>
            <person name="Guimaraes J.B."/>
            <person name="Mendonca D."/>
            <person name="Nobrega F."/>
            <person name="Rodrigues L."/>
            <person name="Saibo N.J.M."/>
            <person name="Varela M.C."/>
            <person name="Egas C."/>
            <person name="Matos J."/>
            <person name="Miguel C.M."/>
            <person name="Oliveira M.M."/>
            <person name="Ricardo C.P."/>
            <person name="Goncalves S."/>
        </authorList>
    </citation>
    <scope>NUCLEOTIDE SEQUENCE [LARGE SCALE GENOMIC DNA]</scope>
    <source>
        <strain evidence="8">cv. HL8</strain>
    </source>
</reference>
<evidence type="ECO:0000256" key="2">
    <source>
        <dbReference type="ARBA" id="ARBA00009809"/>
    </source>
</evidence>
<feature type="domain" description="Glycoside hydrolase 35 catalytic" evidence="6">
    <location>
        <begin position="1"/>
        <end position="108"/>
    </location>
</feature>
<dbReference type="PROSITE" id="PS01182">
    <property type="entry name" value="GLYCOSYL_HYDROL_F35"/>
    <property type="match status" value="1"/>
</dbReference>
<dbReference type="EMBL" id="PKMF04000268">
    <property type="protein sequence ID" value="KAK7840132.1"/>
    <property type="molecule type" value="Genomic_DNA"/>
</dbReference>
<evidence type="ECO:0000259" key="6">
    <source>
        <dbReference type="Pfam" id="PF01301"/>
    </source>
</evidence>
<dbReference type="PANTHER" id="PTHR23421">
    <property type="entry name" value="BETA-GALACTOSIDASE RELATED"/>
    <property type="match status" value="1"/>
</dbReference>
<dbReference type="GO" id="GO:0004565">
    <property type="term" value="F:beta-galactosidase activity"/>
    <property type="evidence" value="ECO:0007669"/>
    <property type="project" value="UniProtKB-EC"/>
</dbReference>
<comment type="catalytic activity">
    <reaction evidence="1">
        <text>Hydrolysis of terminal non-reducing beta-D-galactose residues in beta-D-galactosides.</text>
        <dbReference type="EC" id="3.2.1.23"/>
    </reaction>
</comment>
<dbReference type="InterPro" id="IPR019801">
    <property type="entry name" value="Glyco_hydro_35_CS"/>
</dbReference>
<dbReference type="Pfam" id="PF01301">
    <property type="entry name" value="Glyco_hydro_35"/>
    <property type="match status" value="1"/>
</dbReference>
<evidence type="ECO:0000313" key="8">
    <source>
        <dbReference type="Proteomes" id="UP000237347"/>
    </source>
</evidence>